<name>A0ABT1XD99_9BURK</name>
<sequence length="170" mass="19221">MPSDSNSRPPSPIKKDPRTQKEHSIQQRIWKLWLVIFAAGLAAAFTTSMAQANEAIDKQESRAVIEAQLEAFKQGDSAKAFSYATPNIQTMFGDAETFMQMVRKGYDVVLMPVTVRFVKFQTDGANALHAVQMIDRQKTLWNVYYVLQKRPDGSWKISSCETEKAETDLI</sequence>
<gene>
    <name evidence="2" type="ORF">NSP04_01160</name>
</gene>
<dbReference type="InterPro" id="IPR032347">
    <property type="entry name" value="DUF4864"/>
</dbReference>
<accession>A0ABT1XD99</accession>
<feature type="compositionally biased region" description="Basic and acidic residues" evidence="1">
    <location>
        <begin position="13"/>
        <end position="22"/>
    </location>
</feature>
<dbReference type="Proteomes" id="UP001165267">
    <property type="component" value="Unassembled WGS sequence"/>
</dbReference>
<evidence type="ECO:0000313" key="3">
    <source>
        <dbReference type="Proteomes" id="UP001165267"/>
    </source>
</evidence>
<evidence type="ECO:0000313" key="2">
    <source>
        <dbReference type="EMBL" id="MCR2745253.1"/>
    </source>
</evidence>
<comment type="caution">
    <text evidence="2">The sequence shown here is derived from an EMBL/GenBank/DDBJ whole genome shotgun (WGS) entry which is preliminary data.</text>
</comment>
<dbReference type="SUPFAM" id="SSF54427">
    <property type="entry name" value="NTF2-like"/>
    <property type="match status" value="1"/>
</dbReference>
<organism evidence="2 3">
    <name type="scientific">Limnobacter parvus</name>
    <dbReference type="NCBI Taxonomy" id="2939690"/>
    <lineage>
        <taxon>Bacteria</taxon>
        <taxon>Pseudomonadati</taxon>
        <taxon>Pseudomonadota</taxon>
        <taxon>Betaproteobacteria</taxon>
        <taxon>Burkholderiales</taxon>
        <taxon>Burkholderiaceae</taxon>
        <taxon>Limnobacter</taxon>
    </lineage>
</organism>
<reference evidence="2" key="1">
    <citation type="submission" date="2022-07" db="EMBL/GenBank/DDBJ databases">
        <authorList>
            <person name="Xamxidin M."/>
        </authorList>
    </citation>
    <scope>NUCLEOTIDE SEQUENCE</scope>
    <source>
        <strain evidence="2">YS8-69</strain>
    </source>
</reference>
<dbReference type="RefSeq" id="WP_257510502.1">
    <property type="nucleotide sequence ID" value="NZ_JANKHG010000001.1"/>
</dbReference>
<proteinExistence type="predicted"/>
<protein>
    <submittedName>
        <fullName evidence="2">DUF4864 domain-containing protein</fullName>
    </submittedName>
</protein>
<keyword evidence="3" id="KW-1185">Reference proteome</keyword>
<dbReference type="EMBL" id="JANKHG010000001">
    <property type="protein sequence ID" value="MCR2745253.1"/>
    <property type="molecule type" value="Genomic_DNA"/>
</dbReference>
<dbReference type="InterPro" id="IPR032710">
    <property type="entry name" value="NTF2-like_dom_sf"/>
</dbReference>
<feature type="region of interest" description="Disordered" evidence="1">
    <location>
        <begin position="1"/>
        <end position="22"/>
    </location>
</feature>
<evidence type="ECO:0000256" key="1">
    <source>
        <dbReference type="SAM" id="MobiDB-lite"/>
    </source>
</evidence>
<dbReference type="Pfam" id="PF16156">
    <property type="entry name" value="DUF4864"/>
    <property type="match status" value="1"/>
</dbReference>